<protein>
    <submittedName>
        <fullName evidence="2">Uncharacterized protein</fullName>
    </submittedName>
</protein>
<dbReference type="EMBL" id="FUXU01000041">
    <property type="protein sequence ID" value="SKA58477.1"/>
    <property type="molecule type" value="Genomic_DNA"/>
</dbReference>
<dbReference type="RefSeq" id="WP_078753231.1">
    <property type="nucleotide sequence ID" value="NZ_FUXU01000041.1"/>
</dbReference>
<gene>
    <name evidence="2" type="ORF">SAMN02745132_02971</name>
</gene>
<dbReference type="Proteomes" id="UP000190162">
    <property type="component" value="Unassembled WGS sequence"/>
</dbReference>
<dbReference type="SUPFAM" id="SSF63825">
    <property type="entry name" value="YWTD domain"/>
    <property type="match status" value="1"/>
</dbReference>
<accession>A0A1T4V0P5</accession>
<feature type="chain" id="PRO_5012256283" evidence="1">
    <location>
        <begin position="22"/>
        <end position="309"/>
    </location>
</feature>
<evidence type="ECO:0000313" key="3">
    <source>
        <dbReference type="Proteomes" id="UP000190162"/>
    </source>
</evidence>
<reference evidence="3" key="1">
    <citation type="submission" date="2017-02" db="EMBL/GenBank/DDBJ databases">
        <authorList>
            <person name="Varghese N."/>
            <person name="Submissions S."/>
        </authorList>
    </citation>
    <scope>NUCLEOTIDE SEQUENCE [LARGE SCALE GENOMIC DNA]</scope>
    <source>
        <strain evidence="3">DSM 22720</strain>
    </source>
</reference>
<evidence type="ECO:0000313" key="2">
    <source>
        <dbReference type="EMBL" id="SKA58477.1"/>
    </source>
</evidence>
<dbReference type="OrthoDB" id="5918553at2"/>
<proteinExistence type="predicted"/>
<dbReference type="AlphaFoldDB" id="A0A1T4V0P5"/>
<evidence type="ECO:0000256" key="1">
    <source>
        <dbReference type="SAM" id="SignalP"/>
    </source>
</evidence>
<keyword evidence="3" id="KW-1185">Reference proteome</keyword>
<organism evidence="2 3">
    <name type="scientific">Enterovibrio nigricans DSM 22720</name>
    <dbReference type="NCBI Taxonomy" id="1121868"/>
    <lineage>
        <taxon>Bacteria</taxon>
        <taxon>Pseudomonadati</taxon>
        <taxon>Pseudomonadota</taxon>
        <taxon>Gammaproteobacteria</taxon>
        <taxon>Vibrionales</taxon>
        <taxon>Vibrionaceae</taxon>
        <taxon>Enterovibrio</taxon>
    </lineage>
</organism>
<sequence length="309" mass="33504">MKRTLLATLMLATGASAPAMSAHHECDGDLFTMNAGRGDVGVLVDVDEGSARAGGDYFTTAPLRATLNSRALFSASAMAYDSTTDRIYYASTPTPQSYHIAETNNGDFTDEEFQALGLHANALKPFRLAYYDVQAGTHHDVGTTRFEIKRMTFDPDTNTLYGSDRARLFTIDPSNADQSTIGLLDASIRIAGFTNWGDFVFSDGDLLFVTNTRAFSIDTRDASSQLEFFHKIDLVTAATLDQNGEILVTSKSHNVSGSPNTTNLWLLDPPAVQGDFAPEAYGGLVPMRVDAMSMVDSGTNECYPPQFVD</sequence>
<keyword evidence="1" id="KW-0732">Signal</keyword>
<feature type="signal peptide" evidence="1">
    <location>
        <begin position="1"/>
        <end position="21"/>
    </location>
</feature>
<name>A0A1T4V0P5_9GAMM</name>